<keyword evidence="3" id="KW-0576">Peroxisome</keyword>
<dbReference type="AlphaFoldDB" id="A0A6J3MCS1"/>
<accession>A0A6J3MCS1</accession>
<keyword evidence="2" id="KW-0472">Membrane</keyword>
<dbReference type="Pfam" id="PF05648">
    <property type="entry name" value="PEX11"/>
    <property type="match status" value="1"/>
</dbReference>
<protein>
    <recommendedName>
        <fullName evidence="7">Peroxisomal biogenesis factor 11</fullName>
    </recommendedName>
</protein>
<dbReference type="PANTHER" id="PTHR12652">
    <property type="entry name" value="PEROXISOMAL BIOGENESIS FACTOR 11"/>
    <property type="match status" value="1"/>
</dbReference>
<dbReference type="InterPro" id="IPR008733">
    <property type="entry name" value="PEX11"/>
</dbReference>
<evidence type="ECO:0000313" key="6">
    <source>
        <dbReference type="RefSeq" id="XP_033461668.1"/>
    </source>
</evidence>
<dbReference type="GO" id="GO:0016559">
    <property type="term" value="P:peroxisome fission"/>
    <property type="evidence" value="ECO:0007669"/>
    <property type="project" value="InterPro"/>
</dbReference>
<dbReference type="PANTHER" id="PTHR12652:SF25">
    <property type="entry name" value="MICROBODY (PEROXISOME) PROLIFERATION PROTEIN PEROXIN 11C (EUROFUNG)"/>
    <property type="match status" value="1"/>
</dbReference>
<reference evidence="6" key="2">
    <citation type="submission" date="2020-04" db="EMBL/GenBank/DDBJ databases">
        <authorList>
            <consortium name="NCBI Genome Project"/>
        </authorList>
    </citation>
    <scope>NUCLEOTIDE SEQUENCE</scope>
    <source>
        <strain evidence="6">CBS 342.82</strain>
    </source>
</reference>
<gene>
    <name evidence="6" type="ORF">K489DRAFT_354839</name>
</gene>
<evidence type="ECO:0000256" key="1">
    <source>
        <dbReference type="ARBA" id="ARBA00022593"/>
    </source>
</evidence>
<evidence type="ECO:0000256" key="4">
    <source>
        <dbReference type="ARBA" id="ARBA00046271"/>
    </source>
</evidence>
<dbReference type="GeneID" id="54360309"/>
<comment type="subcellular location">
    <subcellularLocation>
        <location evidence="4">Peroxisome membrane</location>
    </subcellularLocation>
</comment>
<reference evidence="6" key="3">
    <citation type="submission" date="2025-08" db="UniProtKB">
        <authorList>
            <consortium name="RefSeq"/>
        </authorList>
    </citation>
    <scope>IDENTIFICATION</scope>
    <source>
        <strain evidence="6">CBS 342.82</strain>
    </source>
</reference>
<evidence type="ECO:0000256" key="3">
    <source>
        <dbReference type="ARBA" id="ARBA00023140"/>
    </source>
</evidence>
<dbReference type="GO" id="GO:0005778">
    <property type="term" value="C:peroxisomal membrane"/>
    <property type="evidence" value="ECO:0007669"/>
    <property type="project" value="UniProtKB-SubCell"/>
</dbReference>
<evidence type="ECO:0008006" key="7">
    <source>
        <dbReference type="Google" id="ProtNLM"/>
    </source>
</evidence>
<name>A0A6J3MCS1_9PEZI</name>
<dbReference type="RefSeq" id="XP_033461668.1">
    <property type="nucleotide sequence ID" value="XM_033602509.1"/>
</dbReference>
<sequence>MSEKSIQPKVNGLLANTDRVILRLNKLIASPGGLSTFLSTVNYTLYLLTYLEAKSGPFKARLDALLQRNAATAGKTVAIPTGPSNIAALGSSISQTRTLLRCLGLFPMYAWARSLSGGAKGSDAVLHQIAVVQCAFYTIYQFLESAAFLTDVKVVPATWSSRWTASSGGTTAVIYKWSYRMWMFGIACDFVRMAREAQLTREKRARYTYKEKDDRSVAVADQAADEKFYTDLVVPLAWFPMAFHYSEWNGAGVPGWNLGWMGFSGLVASYTKAKNQWAATA</sequence>
<proteinExistence type="predicted"/>
<evidence type="ECO:0000256" key="2">
    <source>
        <dbReference type="ARBA" id="ARBA00023136"/>
    </source>
</evidence>
<keyword evidence="1" id="KW-0962">Peroxisome biogenesis</keyword>
<keyword evidence="5" id="KW-1185">Reference proteome</keyword>
<dbReference type="OrthoDB" id="10005898at2759"/>
<evidence type="ECO:0000313" key="5">
    <source>
        <dbReference type="Proteomes" id="UP000504637"/>
    </source>
</evidence>
<organism evidence="6">
    <name type="scientific">Dissoconium aciculare CBS 342.82</name>
    <dbReference type="NCBI Taxonomy" id="1314786"/>
    <lineage>
        <taxon>Eukaryota</taxon>
        <taxon>Fungi</taxon>
        <taxon>Dikarya</taxon>
        <taxon>Ascomycota</taxon>
        <taxon>Pezizomycotina</taxon>
        <taxon>Dothideomycetes</taxon>
        <taxon>Dothideomycetidae</taxon>
        <taxon>Mycosphaerellales</taxon>
        <taxon>Dissoconiaceae</taxon>
        <taxon>Dissoconium</taxon>
    </lineage>
</organism>
<dbReference type="Proteomes" id="UP000504637">
    <property type="component" value="Unplaced"/>
</dbReference>
<reference evidence="6" key="1">
    <citation type="submission" date="2020-01" db="EMBL/GenBank/DDBJ databases">
        <authorList>
            <consortium name="DOE Joint Genome Institute"/>
            <person name="Haridas S."/>
            <person name="Albert R."/>
            <person name="Binder M."/>
            <person name="Bloem J."/>
            <person name="Labutti K."/>
            <person name="Salamov A."/>
            <person name="Andreopoulos B."/>
            <person name="Baker S.E."/>
            <person name="Barry K."/>
            <person name="Bills G."/>
            <person name="Bluhm B.H."/>
            <person name="Cannon C."/>
            <person name="Castanera R."/>
            <person name="Culley D.E."/>
            <person name="Daum C."/>
            <person name="Ezra D."/>
            <person name="Gonzalez J.B."/>
            <person name="Henrissat B."/>
            <person name="Kuo A."/>
            <person name="Liang C."/>
            <person name="Lipzen A."/>
            <person name="Lutzoni F."/>
            <person name="Magnuson J."/>
            <person name="Mondo S."/>
            <person name="Nolan M."/>
            <person name="Ohm R."/>
            <person name="Pangilinan J."/>
            <person name="Park H.-J."/>
            <person name="Ramirez L."/>
            <person name="Alfaro M."/>
            <person name="Sun H."/>
            <person name="Tritt A."/>
            <person name="Yoshinaga Y."/>
            <person name="Zwiers L.-H."/>
            <person name="Turgeon B.G."/>
            <person name="Goodwin S.B."/>
            <person name="Spatafora J.W."/>
            <person name="Crous P.W."/>
            <person name="Grigoriev I.V."/>
        </authorList>
    </citation>
    <scope>NUCLEOTIDE SEQUENCE</scope>
    <source>
        <strain evidence="6">CBS 342.82</strain>
    </source>
</reference>